<evidence type="ECO:0000256" key="1">
    <source>
        <dbReference type="SAM" id="MobiDB-lite"/>
    </source>
</evidence>
<feature type="compositionally biased region" description="Polar residues" evidence="1">
    <location>
        <begin position="157"/>
        <end position="176"/>
    </location>
</feature>
<gene>
    <name evidence="2" type="ORF">E2C01_023806</name>
</gene>
<name>A0A5B7EA86_PORTR</name>
<dbReference type="Proteomes" id="UP000324222">
    <property type="component" value="Unassembled WGS sequence"/>
</dbReference>
<dbReference type="EMBL" id="VSRR010002273">
    <property type="protein sequence ID" value="MPC30538.1"/>
    <property type="molecule type" value="Genomic_DNA"/>
</dbReference>
<sequence length="176" mass="19356">MKMPYPPSCPGSPRLQDGGGVAALALPSVLLALATLPFSAPEHIYWCLYFTRKQLSPCKKWRVKQDRRVKLKHCGTLDTPARWQGLASSGIRPEYQDKRNNRPVGNESPHLTAGWGLPSPWRRDDGMHAPRCLDARITSILGPSATKWPLWRGQPGTGNTSSMSISNAVVTSDLGQ</sequence>
<proteinExistence type="predicted"/>
<evidence type="ECO:0000313" key="2">
    <source>
        <dbReference type="EMBL" id="MPC30538.1"/>
    </source>
</evidence>
<organism evidence="2 3">
    <name type="scientific">Portunus trituberculatus</name>
    <name type="common">Swimming crab</name>
    <name type="synonym">Neptunus trituberculatus</name>
    <dbReference type="NCBI Taxonomy" id="210409"/>
    <lineage>
        <taxon>Eukaryota</taxon>
        <taxon>Metazoa</taxon>
        <taxon>Ecdysozoa</taxon>
        <taxon>Arthropoda</taxon>
        <taxon>Crustacea</taxon>
        <taxon>Multicrustacea</taxon>
        <taxon>Malacostraca</taxon>
        <taxon>Eumalacostraca</taxon>
        <taxon>Eucarida</taxon>
        <taxon>Decapoda</taxon>
        <taxon>Pleocyemata</taxon>
        <taxon>Brachyura</taxon>
        <taxon>Eubrachyura</taxon>
        <taxon>Portunoidea</taxon>
        <taxon>Portunidae</taxon>
        <taxon>Portuninae</taxon>
        <taxon>Portunus</taxon>
    </lineage>
</organism>
<protein>
    <submittedName>
        <fullName evidence="2">Uncharacterized protein</fullName>
    </submittedName>
</protein>
<comment type="caution">
    <text evidence="2">The sequence shown here is derived from an EMBL/GenBank/DDBJ whole genome shotgun (WGS) entry which is preliminary data.</text>
</comment>
<feature type="region of interest" description="Disordered" evidence="1">
    <location>
        <begin position="148"/>
        <end position="176"/>
    </location>
</feature>
<accession>A0A5B7EA86</accession>
<feature type="region of interest" description="Disordered" evidence="1">
    <location>
        <begin position="93"/>
        <end position="118"/>
    </location>
</feature>
<evidence type="ECO:0000313" key="3">
    <source>
        <dbReference type="Proteomes" id="UP000324222"/>
    </source>
</evidence>
<reference evidence="2 3" key="1">
    <citation type="submission" date="2019-05" db="EMBL/GenBank/DDBJ databases">
        <title>Another draft genome of Portunus trituberculatus and its Hox gene families provides insights of decapod evolution.</title>
        <authorList>
            <person name="Jeong J.-H."/>
            <person name="Song I."/>
            <person name="Kim S."/>
            <person name="Choi T."/>
            <person name="Kim D."/>
            <person name="Ryu S."/>
            <person name="Kim W."/>
        </authorList>
    </citation>
    <scope>NUCLEOTIDE SEQUENCE [LARGE SCALE GENOMIC DNA]</scope>
    <source>
        <tissue evidence="2">Muscle</tissue>
    </source>
</reference>
<dbReference type="AlphaFoldDB" id="A0A5B7EA86"/>
<keyword evidence="3" id="KW-1185">Reference proteome</keyword>